<feature type="transmembrane region" description="Helical" evidence="2">
    <location>
        <begin position="95"/>
        <end position="112"/>
    </location>
</feature>
<sequence length="113" mass="12921">MFSTYYYSFVTICAFWSIAGLIFLLWAIGQYAKRLNRDQGSWIFIAIVFSPIIAFLSLYMVGEKKIDGITTNRTSTSSSRESEEEIQKKESNELSVLWFVVFIALALILVLSL</sequence>
<keyword evidence="2" id="KW-1133">Transmembrane helix</keyword>
<reference evidence="3" key="1">
    <citation type="journal article" date="2021" name="Proc. Natl. Acad. Sci. U.S.A.">
        <title>A Catalog of Tens of Thousands of Viruses from Human Metagenomes Reveals Hidden Associations with Chronic Diseases.</title>
        <authorList>
            <person name="Tisza M.J."/>
            <person name="Buck C.B."/>
        </authorList>
    </citation>
    <scope>NUCLEOTIDE SEQUENCE</scope>
    <source>
        <strain evidence="3">Ct3r22</strain>
    </source>
</reference>
<name>A0A8S5V1F0_9CAUD</name>
<keyword evidence="2" id="KW-0812">Transmembrane</keyword>
<organism evidence="3">
    <name type="scientific">Siphoviridae sp. ct3r22</name>
    <dbReference type="NCBI Taxonomy" id="2825325"/>
    <lineage>
        <taxon>Viruses</taxon>
        <taxon>Duplodnaviria</taxon>
        <taxon>Heunggongvirae</taxon>
        <taxon>Uroviricota</taxon>
        <taxon>Caudoviricetes</taxon>
    </lineage>
</organism>
<dbReference type="EMBL" id="BK016180">
    <property type="protein sequence ID" value="DAG00443.1"/>
    <property type="molecule type" value="Genomic_DNA"/>
</dbReference>
<proteinExistence type="predicted"/>
<feature type="transmembrane region" description="Helical" evidence="2">
    <location>
        <begin position="6"/>
        <end position="28"/>
    </location>
</feature>
<protein>
    <submittedName>
        <fullName evidence="3">Uncharacterized protein</fullName>
    </submittedName>
</protein>
<feature type="region of interest" description="Disordered" evidence="1">
    <location>
        <begin position="70"/>
        <end position="90"/>
    </location>
</feature>
<feature type="transmembrane region" description="Helical" evidence="2">
    <location>
        <begin position="40"/>
        <end position="61"/>
    </location>
</feature>
<feature type="compositionally biased region" description="Low complexity" evidence="1">
    <location>
        <begin position="70"/>
        <end position="79"/>
    </location>
</feature>
<keyword evidence="2" id="KW-0472">Membrane</keyword>
<evidence type="ECO:0000313" key="3">
    <source>
        <dbReference type="EMBL" id="DAG00443.1"/>
    </source>
</evidence>
<accession>A0A8S5V1F0</accession>
<evidence type="ECO:0000256" key="2">
    <source>
        <dbReference type="SAM" id="Phobius"/>
    </source>
</evidence>
<evidence type="ECO:0000256" key="1">
    <source>
        <dbReference type="SAM" id="MobiDB-lite"/>
    </source>
</evidence>